<evidence type="ECO:0008006" key="4">
    <source>
        <dbReference type="Google" id="ProtNLM"/>
    </source>
</evidence>
<dbReference type="Proteomes" id="UP000504844">
    <property type="component" value="Plasmid unnamed1"/>
</dbReference>
<accession>A0A6M8SW34</accession>
<keyword evidence="2" id="KW-0614">Plasmid</keyword>
<dbReference type="AlphaFoldDB" id="A0A6M8SW34"/>
<feature type="coiled-coil region" evidence="1">
    <location>
        <begin position="102"/>
        <end position="129"/>
    </location>
</feature>
<dbReference type="KEGG" id="dee:HQN60_15715"/>
<dbReference type="RefSeq" id="WP_173534759.1">
    <property type="nucleotide sequence ID" value="NZ_CP054144.1"/>
</dbReference>
<sequence length="132" mass="14610">MSNYYGSVERAMAERHSGRLQGFNEGIATGILQGRTAGYNQGIDEGYERGLNNGYNQGYQAGYDACVDAANAEIQKCMAYIRQHVADKKSLAEQASAQHELILQLRSALSSLDAENQQLRQQLGRVELARLR</sequence>
<reference evidence="2 3" key="1">
    <citation type="submission" date="2020-05" db="EMBL/GenBank/DDBJ databases">
        <title>Complete genome sequence of Deefgea sp. D17.</title>
        <authorList>
            <person name="Bae J.-W."/>
            <person name="Han J.E."/>
        </authorList>
    </citation>
    <scope>NUCLEOTIDE SEQUENCE [LARGE SCALE GENOMIC DNA]</scope>
    <source>
        <strain evidence="2 3">D17</strain>
        <plasmid evidence="2 3">unnamed1</plasmid>
    </source>
</reference>
<evidence type="ECO:0000256" key="1">
    <source>
        <dbReference type="SAM" id="Coils"/>
    </source>
</evidence>
<organism evidence="2 3">
    <name type="scientific">Deefgea piscis</name>
    <dbReference type="NCBI Taxonomy" id="2739061"/>
    <lineage>
        <taxon>Bacteria</taxon>
        <taxon>Pseudomonadati</taxon>
        <taxon>Pseudomonadota</taxon>
        <taxon>Betaproteobacteria</taxon>
        <taxon>Neisseriales</taxon>
        <taxon>Chitinibacteraceae</taxon>
        <taxon>Deefgea</taxon>
    </lineage>
</organism>
<evidence type="ECO:0000313" key="3">
    <source>
        <dbReference type="Proteomes" id="UP000504844"/>
    </source>
</evidence>
<dbReference type="EMBL" id="CP054144">
    <property type="protein sequence ID" value="QKJ68258.1"/>
    <property type="molecule type" value="Genomic_DNA"/>
</dbReference>
<gene>
    <name evidence="2" type="ORF">HQN60_15715</name>
</gene>
<keyword evidence="1" id="KW-0175">Coiled coil</keyword>
<evidence type="ECO:0000313" key="2">
    <source>
        <dbReference type="EMBL" id="QKJ68258.1"/>
    </source>
</evidence>
<geneLocation type="plasmid" evidence="2 3">
    <name>unnamed1</name>
</geneLocation>
<protein>
    <recommendedName>
        <fullName evidence="4">Essential protein Yae1 N-terminal domain-containing protein</fullName>
    </recommendedName>
</protein>
<proteinExistence type="predicted"/>
<name>A0A6M8SW34_9NEIS</name>
<keyword evidence="3" id="KW-1185">Reference proteome</keyword>